<dbReference type="KEGG" id="tdu:QJT80_03355"/>
<dbReference type="EMBL" id="CP124755">
    <property type="protein sequence ID" value="WGZ91515.1"/>
    <property type="molecule type" value="Genomic_DNA"/>
</dbReference>
<proteinExistence type="predicted"/>
<feature type="chain" id="PRO_5041672397" evidence="1">
    <location>
        <begin position="28"/>
        <end position="211"/>
    </location>
</feature>
<keyword evidence="1" id="KW-0732">Signal</keyword>
<name>A0AA95KIZ7_9GAMM</name>
<sequence>MTNPLRAYTFSLSLIILLGCKPTVSTAVEPMTLRDGDIIFQTTPSKQSQAIQIVTHSPYSHVGIIFMREGKPYVYEAISKVQYTPLAQWIARDKQQHFVVKRLHNAQQVLTPNAIKKLKAQAMTFKAKPYDLTFEWSDSRIYCSELVWKIYERALGIKVGKLQKLGDFDLSHPLVQYQLKQRYGNKVPLKNTVISPANMFASEQLTLVVQR</sequence>
<dbReference type="Proteomes" id="UP001300672">
    <property type="component" value="Chromosome"/>
</dbReference>
<dbReference type="AlphaFoldDB" id="A0AA95KIZ7"/>
<accession>A0AA95KIZ7</accession>
<protein>
    <submittedName>
        <fullName evidence="2">YiiX family permuted papain-like enzyme</fullName>
    </submittedName>
</protein>
<organism evidence="2">
    <name type="scientific">Candidatus Thiocaldithrix dubininis</name>
    <dbReference type="NCBI Taxonomy" id="3080823"/>
    <lineage>
        <taxon>Bacteria</taxon>
        <taxon>Pseudomonadati</taxon>
        <taxon>Pseudomonadota</taxon>
        <taxon>Gammaproteobacteria</taxon>
        <taxon>Thiotrichales</taxon>
        <taxon>Thiotrichaceae</taxon>
        <taxon>Candidatus Thiocaldithrix</taxon>
    </lineage>
</organism>
<reference evidence="2" key="2">
    <citation type="submission" date="2023-04" db="EMBL/GenBank/DDBJ databases">
        <authorList>
            <person name="Beletskiy A.V."/>
            <person name="Mardanov A.V."/>
            <person name="Ravin N.V."/>
        </authorList>
    </citation>
    <scope>NUCLEOTIDE SEQUENCE</scope>
    <source>
        <strain evidence="2">GKL-01</strain>
    </source>
</reference>
<reference evidence="2" key="1">
    <citation type="journal article" date="2023" name="Int. J. Mol. Sci.">
        <title>Metagenomics Revealed a New Genus 'Candidatus Thiocaldithrix dubininis' gen. nov., sp. nov. and a New Species 'Candidatus Thiothrix putei' sp. nov. in the Family Thiotrichaceae, Some Members of Which Have Traits of Both Na+- and H+-Motive Energetics.</title>
        <authorList>
            <person name="Ravin N.V."/>
            <person name="Muntyan M.S."/>
            <person name="Smolyakov D.D."/>
            <person name="Rudenko T.S."/>
            <person name="Beletsky A.V."/>
            <person name="Mardanov A.V."/>
            <person name="Grabovich M.Y."/>
        </authorList>
    </citation>
    <scope>NUCLEOTIDE SEQUENCE</scope>
    <source>
        <strain evidence="2">GKL-01</strain>
    </source>
</reference>
<evidence type="ECO:0000313" key="2">
    <source>
        <dbReference type="EMBL" id="WGZ91515.1"/>
    </source>
</evidence>
<feature type="signal peptide" evidence="1">
    <location>
        <begin position="1"/>
        <end position="27"/>
    </location>
</feature>
<gene>
    <name evidence="2" type="ORF">QJT80_03355</name>
</gene>
<dbReference type="PROSITE" id="PS51257">
    <property type="entry name" value="PROKAR_LIPOPROTEIN"/>
    <property type="match status" value="1"/>
</dbReference>
<dbReference type="InterPro" id="IPR038765">
    <property type="entry name" value="Papain-like_cys_pep_sf"/>
</dbReference>
<dbReference type="SUPFAM" id="SSF54001">
    <property type="entry name" value="Cysteine proteinases"/>
    <property type="match status" value="1"/>
</dbReference>
<dbReference type="InterPro" id="IPR024453">
    <property type="entry name" value="Peptidase_C92"/>
</dbReference>
<dbReference type="NCBIfam" id="NF007458">
    <property type="entry name" value="PRK10030.1"/>
    <property type="match status" value="1"/>
</dbReference>
<dbReference type="Pfam" id="PF05708">
    <property type="entry name" value="Peptidase_C92"/>
    <property type="match status" value="1"/>
</dbReference>
<dbReference type="Gene3D" id="3.90.1720.10">
    <property type="entry name" value="endopeptidase domain like (from Nostoc punctiforme)"/>
    <property type="match status" value="1"/>
</dbReference>
<evidence type="ECO:0000256" key="1">
    <source>
        <dbReference type="SAM" id="SignalP"/>
    </source>
</evidence>